<dbReference type="SUPFAM" id="SSF53335">
    <property type="entry name" value="S-adenosyl-L-methionine-dependent methyltransferases"/>
    <property type="match status" value="1"/>
</dbReference>
<accession>A0ABP0KN06</accession>
<feature type="domain" description="Methyltransferase type 11" evidence="5">
    <location>
        <begin position="81"/>
        <end position="178"/>
    </location>
</feature>
<dbReference type="Pfam" id="PF08241">
    <property type="entry name" value="Methyltransf_11"/>
    <property type="match status" value="1"/>
</dbReference>
<dbReference type="Gene3D" id="3.40.50.150">
    <property type="entry name" value="Vaccinia Virus protein VP39"/>
    <property type="match status" value="1"/>
</dbReference>
<feature type="chain" id="PRO_5046927369" description="Methyltransferase type 11 domain-containing protein" evidence="4">
    <location>
        <begin position="20"/>
        <end position="256"/>
    </location>
</feature>
<dbReference type="InterPro" id="IPR013216">
    <property type="entry name" value="Methyltransf_11"/>
</dbReference>
<dbReference type="CDD" id="cd02440">
    <property type="entry name" value="AdoMet_MTases"/>
    <property type="match status" value="1"/>
</dbReference>
<evidence type="ECO:0000256" key="3">
    <source>
        <dbReference type="ARBA" id="ARBA00022679"/>
    </source>
</evidence>
<gene>
    <name evidence="6" type="ORF">CCMP2556_LOCUS16826</name>
</gene>
<feature type="signal peptide" evidence="4">
    <location>
        <begin position="1"/>
        <end position="19"/>
    </location>
</feature>
<evidence type="ECO:0000256" key="1">
    <source>
        <dbReference type="ARBA" id="ARBA00008361"/>
    </source>
</evidence>
<keyword evidence="7" id="KW-1185">Reference proteome</keyword>
<keyword evidence="3" id="KW-0808">Transferase</keyword>
<proteinExistence type="inferred from homology"/>
<organism evidence="6 7">
    <name type="scientific">Durusdinium trenchii</name>
    <dbReference type="NCBI Taxonomy" id="1381693"/>
    <lineage>
        <taxon>Eukaryota</taxon>
        <taxon>Sar</taxon>
        <taxon>Alveolata</taxon>
        <taxon>Dinophyceae</taxon>
        <taxon>Suessiales</taxon>
        <taxon>Symbiodiniaceae</taxon>
        <taxon>Durusdinium</taxon>
    </lineage>
</organism>
<evidence type="ECO:0000256" key="4">
    <source>
        <dbReference type="SAM" id="SignalP"/>
    </source>
</evidence>
<dbReference type="EMBL" id="CAXAMN010009102">
    <property type="protein sequence ID" value="CAK9027650.1"/>
    <property type="molecule type" value="Genomic_DNA"/>
</dbReference>
<evidence type="ECO:0000313" key="6">
    <source>
        <dbReference type="EMBL" id="CAK9027650.1"/>
    </source>
</evidence>
<dbReference type="Proteomes" id="UP001642484">
    <property type="component" value="Unassembled WGS sequence"/>
</dbReference>
<evidence type="ECO:0000259" key="5">
    <source>
        <dbReference type="Pfam" id="PF08241"/>
    </source>
</evidence>
<keyword evidence="2" id="KW-0489">Methyltransferase</keyword>
<reference evidence="6 7" key="1">
    <citation type="submission" date="2024-02" db="EMBL/GenBank/DDBJ databases">
        <authorList>
            <person name="Chen Y."/>
            <person name="Shah S."/>
            <person name="Dougan E. K."/>
            <person name="Thang M."/>
            <person name="Chan C."/>
        </authorList>
    </citation>
    <scope>NUCLEOTIDE SEQUENCE [LARGE SCALE GENOMIC DNA]</scope>
</reference>
<evidence type="ECO:0000313" key="7">
    <source>
        <dbReference type="Proteomes" id="UP001642484"/>
    </source>
</evidence>
<dbReference type="PANTHER" id="PTHR12176">
    <property type="entry name" value="SAM-DEPENDENT METHYLTRANSFERASE SUPERFAMILY PROTEIN"/>
    <property type="match status" value="1"/>
</dbReference>
<comment type="caution">
    <text evidence="6">The sequence shown here is derived from an EMBL/GenBank/DDBJ whole genome shotgun (WGS) entry which is preliminary data.</text>
</comment>
<name>A0ABP0KN06_9DINO</name>
<sequence>MRCLCSCLILYLQRPVALASGDTYPTVDQPKFWDEVYERQTDRDIYEWYGLGYEQLQSYFLDALLQPTFSSPPPVTRRLLVVGSGDSALSAQLASEKALKPEWEVISIDFSSEVTDRMKIRFPELAFLTMDARALSFEDASFGAIVDKGLSDCIGSVTERRKYFQELRRVAVDGGRLLVLSQRHLQTEQDILDQTDEDGSDLGPSWLCKREEVYGALFVENDPTRPPFPQPGTDNTIPYFLLVCTTNEDTAEQSMT</sequence>
<protein>
    <recommendedName>
        <fullName evidence="5">Methyltransferase type 11 domain-containing protein</fullName>
    </recommendedName>
</protein>
<evidence type="ECO:0000256" key="2">
    <source>
        <dbReference type="ARBA" id="ARBA00022603"/>
    </source>
</evidence>
<keyword evidence="4" id="KW-0732">Signal</keyword>
<comment type="similarity">
    <text evidence="1">Belongs to the methyltransferase superfamily.</text>
</comment>
<dbReference type="InterPro" id="IPR029063">
    <property type="entry name" value="SAM-dependent_MTases_sf"/>
</dbReference>
<dbReference type="InterPro" id="IPR051419">
    <property type="entry name" value="Lys/N-term_MeTrsfase_sf"/>
</dbReference>